<dbReference type="GO" id="GO:0004018">
    <property type="term" value="F:N6-(1,2-dicarboxyethyl)AMP AMP-lyase (fumarate-forming) activity"/>
    <property type="evidence" value="ECO:0007669"/>
    <property type="project" value="InterPro"/>
</dbReference>
<evidence type="ECO:0000256" key="7">
    <source>
        <dbReference type="ARBA" id="ARBA00012339"/>
    </source>
</evidence>
<dbReference type="SMART" id="SM00998">
    <property type="entry name" value="ADSL_C"/>
    <property type="match status" value="1"/>
</dbReference>
<dbReference type="GO" id="GO:0005829">
    <property type="term" value="C:cytosol"/>
    <property type="evidence" value="ECO:0007669"/>
    <property type="project" value="TreeGrafter"/>
</dbReference>
<dbReference type="CDD" id="cd03302">
    <property type="entry name" value="Adenylsuccinate_lyase_2"/>
    <property type="match status" value="1"/>
</dbReference>
<dbReference type="GO" id="GO:0044208">
    <property type="term" value="P:'de novo' AMP biosynthetic process"/>
    <property type="evidence" value="ECO:0007669"/>
    <property type="project" value="UniProtKB-UniPathway"/>
</dbReference>
<dbReference type="InterPro" id="IPR020557">
    <property type="entry name" value="Fumarate_lyase_CS"/>
</dbReference>
<dbReference type="FunFam" id="1.10.40.30:FF:000005">
    <property type="entry name" value="Adenylosuccinate lyase"/>
    <property type="match status" value="1"/>
</dbReference>
<dbReference type="EC" id="4.3.2.2" evidence="7 13"/>
<dbReference type="Gene3D" id="1.10.40.30">
    <property type="entry name" value="Fumarase/aspartase (C-terminal domain)"/>
    <property type="match status" value="1"/>
</dbReference>
<proteinExistence type="inferred from homology"/>
<dbReference type="Proteomes" id="UP000245119">
    <property type="component" value="Linkage Group LG1"/>
</dbReference>
<comment type="function">
    <text evidence="2">Catalyzes two non-sequential steps in de novo AMP synthesis: converts (S)-2-(5-amino-1-(5-phospho-D-ribosyl)imidazole-4-carboxamido)succinate (SAICAR) to fumarate plus 5-amino-1-(5-phospho-D-ribosyl)imidazole-4-carboxamide, and thereby also contributes to de novo IMP synthesis, and converts succinyladenosine monophosphate (SAMP) to AMP and fumarate.</text>
</comment>
<dbReference type="SUPFAM" id="SSF48557">
    <property type="entry name" value="L-aspartase-like"/>
    <property type="match status" value="1"/>
</dbReference>
<dbReference type="OrthoDB" id="406045at2759"/>
<keyword evidence="16" id="KW-1185">Reference proteome</keyword>
<dbReference type="PANTHER" id="PTHR43172:SF1">
    <property type="entry name" value="ADENYLOSUCCINATE LYASE"/>
    <property type="match status" value="1"/>
</dbReference>
<protein>
    <recommendedName>
        <fullName evidence="8 13">Adenylosuccinate lyase</fullName>
        <shortName evidence="13">ASL</shortName>
        <ecNumber evidence="7 13">4.3.2.2</ecNumber>
    </recommendedName>
    <alternativeName>
        <fullName evidence="11 13">Adenylosuccinase</fullName>
    </alternativeName>
</protein>
<evidence type="ECO:0000256" key="8">
    <source>
        <dbReference type="ARBA" id="ARBA00017058"/>
    </source>
</evidence>
<sequence length="494" mass="56010">MAAPFESVREVQEDYREHVNYRTPLVTRYASPAMARNFGDVKKFTTWRQLWLWLAQAQKKLDLQITDEQLDEMKDHLSDIDFERAELEEKRTRHDVMAHVHTFAAACPLAAPIIHLGATSCYVGDNTDLIVLRDAFNILLPKLARCIERLSCFADNYKDLPCLAYTHLQPAQLTTVGKRACIWVQDLLMDLRNIERACNDLRFRGVKGTTGTQASFLALFEGDEAKALICRMARTVNNLLSFISNFLICGQTYTRKVDADCLSTLSSLGASVHKISSDLRLLANFKEVEEPFEKDQIGSSAMPYKRNPMRSERCCALARHLMILVQDTLHTSANQWMERTLDDSANRRIAVPEAFLTADALLGTLQNVCEGLVVYPKVIERRVQQELPFMATENIIIAMVKLGSNRQECHENIRVLSQLAGNKVKQEGGDNDLVERIQKSEYFAPIHEQLEELLNPSTFVGRAPSQVTRFLQEEVAPALEPYKSELEGKSVLFV</sequence>
<evidence type="ECO:0000256" key="12">
    <source>
        <dbReference type="ARBA" id="ARBA00047513"/>
    </source>
</evidence>
<evidence type="ECO:0000313" key="15">
    <source>
        <dbReference type="EMBL" id="PVD39151.1"/>
    </source>
</evidence>
<evidence type="ECO:0000256" key="11">
    <source>
        <dbReference type="ARBA" id="ARBA00030717"/>
    </source>
</evidence>
<evidence type="ECO:0000256" key="1">
    <source>
        <dbReference type="ARBA" id="ARBA00000598"/>
    </source>
</evidence>
<dbReference type="GO" id="GO:0006189">
    <property type="term" value="P:'de novo' IMP biosynthetic process"/>
    <property type="evidence" value="ECO:0007669"/>
    <property type="project" value="UniProtKB-UniPathway"/>
</dbReference>
<dbReference type="PANTHER" id="PTHR43172">
    <property type="entry name" value="ADENYLOSUCCINATE LYASE"/>
    <property type="match status" value="1"/>
</dbReference>
<name>A0A2T7Q0F4_POMCA</name>
<comment type="pathway">
    <text evidence="3 13">Purine metabolism; IMP biosynthesis via de novo pathway; 5-amino-1-(5-phospho-D-ribosyl)imidazole-4-carboxamide from 5-amino-1-(5-phospho-D-ribosyl)imidazole-4-carboxylate: step 2/2.</text>
</comment>
<dbReference type="UniPathway" id="UPA00074">
    <property type="reaction ID" value="UER00132"/>
</dbReference>
<dbReference type="InterPro" id="IPR019468">
    <property type="entry name" value="AdenyloSucc_lyase_C"/>
</dbReference>
<comment type="catalytic activity">
    <reaction evidence="12 13">
        <text>N(6)-(1,2-dicarboxyethyl)-AMP = fumarate + AMP</text>
        <dbReference type="Rhea" id="RHEA:16853"/>
        <dbReference type="ChEBI" id="CHEBI:29806"/>
        <dbReference type="ChEBI" id="CHEBI:57567"/>
        <dbReference type="ChEBI" id="CHEBI:456215"/>
        <dbReference type="EC" id="4.3.2.2"/>
    </reaction>
</comment>
<dbReference type="Pfam" id="PF10397">
    <property type="entry name" value="ADSL_C"/>
    <property type="match status" value="1"/>
</dbReference>
<evidence type="ECO:0000256" key="10">
    <source>
        <dbReference type="ARBA" id="ARBA00023239"/>
    </source>
</evidence>
<comment type="caution">
    <text evidence="15">The sequence shown here is derived from an EMBL/GenBank/DDBJ whole genome shotgun (WGS) entry which is preliminary data.</text>
</comment>
<dbReference type="InterPro" id="IPR000362">
    <property type="entry name" value="Fumarate_lyase_fam"/>
</dbReference>
<evidence type="ECO:0000256" key="13">
    <source>
        <dbReference type="RuleBase" id="RU361172"/>
    </source>
</evidence>
<evidence type="ECO:0000259" key="14">
    <source>
        <dbReference type="SMART" id="SM00998"/>
    </source>
</evidence>
<dbReference type="FunFam" id="1.10.275.60:FF:000001">
    <property type="entry name" value="Adenylosuccinate lyase"/>
    <property type="match status" value="1"/>
</dbReference>
<dbReference type="STRING" id="400727.A0A2T7Q0F4"/>
<evidence type="ECO:0000313" key="16">
    <source>
        <dbReference type="Proteomes" id="UP000245119"/>
    </source>
</evidence>
<dbReference type="UniPathway" id="UPA00075">
    <property type="reaction ID" value="UER00336"/>
</dbReference>
<evidence type="ECO:0000256" key="3">
    <source>
        <dbReference type="ARBA" id="ARBA00004706"/>
    </source>
</evidence>
<dbReference type="NCBIfam" id="TIGR00928">
    <property type="entry name" value="purB"/>
    <property type="match status" value="1"/>
</dbReference>
<comment type="pathway">
    <text evidence="4 13">Purine metabolism; AMP biosynthesis via de novo pathway; AMP from IMP: step 2/2.</text>
</comment>
<comment type="similarity">
    <text evidence="5 13">Belongs to the lyase 1 family. Adenylosuccinate lyase subfamily.</text>
</comment>
<feature type="domain" description="Adenylosuccinate lyase C-terminal" evidence="14">
    <location>
        <begin position="387"/>
        <end position="471"/>
    </location>
</feature>
<accession>A0A2T7Q0F4</accession>
<evidence type="ECO:0000256" key="9">
    <source>
        <dbReference type="ARBA" id="ARBA00022755"/>
    </source>
</evidence>
<dbReference type="InterPro" id="IPR008948">
    <property type="entry name" value="L-Aspartase-like"/>
</dbReference>
<dbReference type="InterPro" id="IPR004769">
    <property type="entry name" value="Pur_lyase"/>
</dbReference>
<keyword evidence="10 13" id="KW-0456">Lyase</keyword>
<evidence type="ECO:0000256" key="4">
    <source>
        <dbReference type="ARBA" id="ARBA00004734"/>
    </source>
</evidence>
<dbReference type="PROSITE" id="PS00163">
    <property type="entry name" value="FUMARATE_LYASES"/>
    <property type="match status" value="1"/>
</dbReference>
<dbReference type="AlphaFoldDB" id="A0A2T7Q0F4"/>
<organism evidence="15 16">
    <name type="scientific">Pomacea canaliculata</name>
    <name type="common">Golden apple snail</name>
    <dbReference type="NCBI Taxonomy" id="400727"/>
    <lineage>
        <taxon>Eukaryota</taxon>
        <taxon>Metazoa</taxon>
        <taxon>Spiralia</taxon>
        <taxon>Lophotrochozoa</taxon>
        <taxon>Mollusca</taxon>
        <taxon>Gastropoda</taxon>
        <taxon>Caenogastropoda</taxon>
        <taxon>Architaenioglossa</taxon>
        <taxon>Ampullarioidea</taxon>
        <taxon>Ampullariidae</taxon>
        <taxon>Pomacea</taxon>
    </lineage>
</organism>
<keyword evidence="9 13" id="KW-0658">Purine biosynthesis</keyword>
<reference evidence="15 16" key="1">
    <citation type="submission" date="2018-04" db="EMBL/GenBank/DDBJ databases">
        <title>The genome of golden apple snail Pomacea canaliculata provides insight into stress tolerance and invasive adaptation.</title>
        <authorList>
            <person name="Liu C."/>
            <person name="Liu B."/>
            <person name="Ren Y."/>
            <person name="Zhang Y."/>
            <person name="Wang H."/>
            <person name="Li S."/>
            <person name="Jiang F."/>
            <person name="Yin L."/>
            <person name="Zhang G."/>
            <person name="Qian W."/>
            <person name="Fan W."/>
        </authorList>
    </citation>
    <scope>NUCLEOTIDE SEQUENCE [LARGE SCALE GENOMIC DNA]</scope>
    <source>
        <strain evidence="15">SZHN2017</strain>
        <tissue evidence="15">Muscle</tissue>
    </source>
</reference>
<comment type="subunit">
    <text evidence="6">Homotetramer. Residues from neighboring subunits contribute catalytic and substrate-binding residues to each active site.</text>
</comment>
<evidence type="ECO:0000256" key="6">
    <source>
        <dbReference type="ARBA" id="ARBA00011668"/>
    </source>
</evidence>
<dbReference type="Pfam" id="PF00206">
    <property type="entry name" value="Lyase_1"/>
    <property type="match status" value="1"/>
</dbReference>
<dbReference type="PRINTS" id="PR00149">
    <property type="entry name" value="FUMRATELYASE"/>
</dbReference>
<dbReference type="GO" id="GO:0070626">
    <property type="term" value="F:(S)-2-(5-amino-1-(5-phospho-D-ribosyl)imidazole-4-carboxamido) succinate lyase (fumarate-forming) activity"/>
    <property type="evidence" value="ECO:0007669"/>
    <property type="project" value="TreeGrafter"/>
</dbReference>
<gene>
    <name evidence="15" type="ORF">C0Q70_01779</name>
</gene>
<evidence type="ECO:0000256" key="5">
    <source>
        <dbReference type="ARBA" id="ARBA00008273"/>
    </source>
</evidence>
<dbReference type="InterPro" id="IPR022761">
    <property type="entry name" value="Fumarate_lyase_N"/>
</dbReference>
<dbReference type="EMBL" id="PZQS01000001">
    <property type="protein sequence ID" value="PVD39151.1"/>
    <property type="molecule type" value="Genomic_DNA"/>
</dbReference>
<comment type="catalytic activity">
    <reaction evidence="1 13">
        <text>(2S)-2-[5-amino-1-(5-phospho-beta-D-ribosyl)imidazole-4-carboxamido]succinate = 5-amino-1-(5-phospho-beta-D-ribosyl)imidazole-4-carboxamide + fumarate</text>
        <dbReference type="Rhea" id="RHEA:23920"/>
        <dbReference type="ChEBI" id="CHEBI:29806"/>
        <dbReference type="ChEBI" id="CHEBI:58443"/>
        <dbReference type="ChEBI" id="CHEBI:58475"/>
        <dbReference type="EC" id="4.3.2.2"/>
    </reaction>
</comment>
<dbReference type="Gene3D" id="1.10.275.60">
    <property type="match status" value="1"/>
</dbReference>
<evidence type="ECO:0000256" key="2">
    <source>
        <dbReference type="ARBA" id="ARBA00002971"/>
    </source>
</evidence>
<dbReference type="Gene3D" id="1.20.200.10">
    <property type="entry name" value="Fumarase/aspartase (Central domain)"/>
    <property type="match status" value="1"/>
</dbReference>